<reference evidence="2" key="1">
    <citation type="submission" date="2016-10" db="EMBL/GenBank/DDBJ databases">
        <authorList>
            <person name="Varghese N."/>
            <person name="Submissions S."/>
        </authorList>
    </citation>
    <scope>NUCLEOTIDE SEQUENCE [LARGE SCALE GENOMIC DNA]</scope>
    <source>
        <strain evidence="2">Gh-67</strain>
    </source>
</reference>
<proteinExistence type="predicted"/>
<dbReference type="EMBL" id="FNCG01000009">
    <property type="protein sequence ID" value="SDH37197.1"/>
    <property type="molecule type" value="Genomic_DNA"/>
</dbReference>
<sequence>MKVPVTTYFKPLLIVNITINKLYIKFLSAGCPLSILNRKDYVYFYFEGILPLGRIFVKYNSCEIP</sequence>
<dbReference type="Proteomes" id="UP000199705">
    <property type="component" value="Unassembled WGS sequence"/>
</dbReference>
<protein>
    <submittedName>
        <fullName evidence="1">Uncharacterized protein</fullName>
    </submittedName>
</protein>
<accession>A0A1G8BVE2</accession>
<dbReference type="STRING" id="551996.SAMN05192573_10970"/>
<dbReference type="AlphaFoldDB" id="A0A1G8BVE2"/>
<keyword evidence="2" id="KW-1185">Reference proteome</keyword>
<evidence type="ECO:0000313" key="2">
    <source>
        <dbReference type="Proteomes" id="UP000199705"/>
    </source>
</evidence>
<gene>
    <name evidence="1" type="ORF">SAMN05192573_10970</name>
</gene>
<evidence type="ECO:0000313" key="1">
    <source>
        <dbReference type="EMBL" id="SDH37197.1"/>
    </source>
</evidence>
<organism evidence="1 2">
    <name type="scientific">Mucilaginibacter gossypii</name>
    <dbReference type="NCBI Taxonomy" id="551996"/>
    <lineage>
        <taxon>Bacteria</taxon>
        <taxon>Pseudomonadati</taxon>
        <taxon>Bacteroidota</taxon>
        <taxon>Sphingobacteriia</taxon>
        <taxon>Sphingobacteriales</taxon>
        <taxon>Sphingobacteriaceae</taxon>
        <taxon>Mucilaginibacter</taxon>
    </lineage>
</organism>
<name>A0A1G8BVE2_9SPHI</name>